<feature type="domain" description="EGF-like" evidence="4">
    <location>
        <begin position="151"/>
        <end position="188"/>
    </location>
</feature>
<dbReference type="InterPro" id="IPR001881">
    <property type="entry name" value="EGF-like_Ca-bd_dom"/>
</dbReference>
<protein>
    <submittedName>
        <fullName evidence="7">von Willebrand factor A domain-containing protein 2-like</fullName>
    </submittedName>
</protein>
<dbReference type="PROSITE" id="PS50234">
    <property type="entry name" value="VWFA"/>
    <property type="match status" value="2"/>
</dbReference>
<dbReference type="Pfam" id="PF00092">
    <property type="entry name" value="VWA"/>
    <property type="match status" value="2"/>
</dbReference>
<evidence type="ECO:0000313" key="7">
    <source>
        <dbReference type="RefSeq" id="XP_022343207.1"/>
    </source>
</evidence>
<feature type="chain" id="PRO_5034901416" evidence="3">
    <location>
        <begin position="17"/>
        <end position="589"/>
    </location>
</feature>
<feature type="disulfide bond" evidence="2">
    <location>
        <begin position="178"/>
        <end position="187"/>
    </location>
</feature>
<evidence type="ECO:0000259" key="5">
    <source>
        <dbReference type="PROSITE" id="PS50234"/>
    </source>
</evidence>
<dbReference type="Pfam" id="PF00008">
    <property type="entry name" value="EGF"/>
    <property type="match status" value="1"/>
</dbReference>
<feature type="domain" description="VWFA" evidence="5">
    <location>
        <begin position="388"/>
        <end position="575"/>
    </location>
</feature>
<comment type="caution">
    <text evidence="2">Lacks conserved residue(s) required for the propagation of feature annotation.</text>
</comment>
<dbReference type="OrthoDB" id="6055007at2759"/>
<keyword evidence="2" id="KW-0245">EGF-like domain</keyword>
<dbReference type="FunFam" id="2.10.25.10:FF:000784">
    <property type="entry name" value="Uncharacterized protein"/>
    <property type="match status" value="1"/>
</dbReference>
<dbReference type="PANTHER" id="PTHR24020">
    <property type="entry name" value="COLLAGEN ALPHA"/>
    <property type="match status" value="1"/>
</dbReference>
<dbReference type="SMART" id="SM00179">
    <property type="entry name" value="EGF_CA"/>
    <property type="match status" value="2"/>
</dbReference>
<dbReference type="SMART" id="SM00181">
    <property type="entry name" value="EGF"/>
    <property type="match status" value="2"/>
</dbReference>
<dbReference type="Gene3D" id="2.10.25.10">
    <property type="entry name" value="Laminin"/>
    <property type="match status" value="2"/>
</dbReference>
<dbReference type="KEGG" id="cvn:111136558"/>
<dbReference type="PROSITE" id="PS00022">
    <property type="entry name" value="EGF_1"/>
    <property type="match status" value="2"/>
</dbReference>
<gene>
    <name evidence="7" type="primary">LOC111136558</name>
</gene>
<feature type="domain" description="VWFA" evidence="5">
    <location>
        <begin position="197"/>
        <end position="373"/>
    </location>
</feature>
<dbReference type="InterPro" id="IPR050525">
    <property type="entry name" value="ECM_Assembly_Org"/>
</dbReference>
<dbReference type="Proteomes" id="UP000694844">
    <property type="component" value="Chromosome 5"/>
</dbReference>
<dbReference type="Gene3D" id="3.40.50.410">
    <property type="entry name" value="von Willebrand factor, type A domain"/>
    <property type="match status" value="2"/>
</dbReference>
<evidence type="ECO:0000256" key="1">
    <source>
        <dbReference type="ARBA" id="ARBA00023157"/>
    </source>
</evidence>
<evidence type="ECO:0000256" key="2">
    <source>
        <dbReference type="PROSITE-ProRule" id="PRU00076"/>
    </source>
</evidence>
<dbReference type="InterPro" id="IPR000742">
    <property type="entry name" value="EGF"/>
</dbReference>
<keyword evidence="1 2" id="KW-1015">Disulfide bond</keyword>
<dbReference type="PANTHER" id="PTHR24020:SF84">
    <property type="entry name" value="VWFA DOMAIN-CONTAINING PROTEIN"/>
    <property type="match status" value="1"/>
</dbReference>
<name>A0A8B8ETF7_CRAVI</name>
<feature type="domain" description="EGF-like" evidence="4">
    <location>
        <begin position="113"/>
        <end position="149"/>
    </location>
</feature>
<dbReference type="InterPro" id="IPR018097">
    <property type="entry name" value="EGF_Ca-bd_CS"/>
</dbReference>
<evidence type="ECO:0000256" key="3">
    <source>
        <dbReference type="SAM" id="SignalP"/>
    </source>
</evidence>
<feature type="disulfide bond" evidence="2">
    <location>
        <begin position="139"/>
        <end position="148"/>
    </location>
</feature>
<keyword evidence="6" id="KW-1185">Reference proteome</keyword>
<dbReference type="PROSITE" id="PS01187">
    <property type="entry name" value="EGF_CA"/>
    <property type="match status" value="1"/>
</dbReference>
<organism evidence="6 7">
    <name type="scientific">Crassostrea virginica</name>
    <name type="common">Eastern oyster</name>
    <dbReference type="NCBI Taxonomy" id="6565"/>
    <lineage>
        <taxon>Eukaryota</taxon>
        <taxon>Metazoa</taxon>
        <taxon>Spiralia</taxon>
        <taxon>Lophotrochozoa</taxon>
        <taxon>Mollusca</taxon>
        <taxon>Bivalvia</taxon>
        <taxon>Autobranchia</taxon>
        <taxon>Pteriomorphia</taxon>
        <taxon>Ostreida</taxon>
        <taxon>Ostreoidea</taxon>
        <taxon>Ostreidae</taxon>
        <taxon>Crassostrea</taxon>
    </lineage>
</organism>
<dbReference type="CDD" id="cd00054">
    <property type="entry name" value="EGF_CA"/>
    <property type="match status" value="2"/>
</dbReference>
<dbReference type="PROSITE" id="PS50026">
    <property type="entry name" value="EGF_3"/>
    <property type="match status" value="2"/>
</dbReference>
<evidence type="ECO:0000259" key="4">
    <source>
        <dbReference type="PROSITE" id="PS50026"/>
    </source>
</evidence>
<proteinExistence type="predicted"/>
<dbReference type="InterPro" id="IPR036465">
    <property type="entry name" value="vWFA_dom_sf"/>
</dbReference>
<dbReference type="InterPro" id="IPR000152">
    <property type="entry name" value="EGF-type_Asp/Asn_hydroxyl_site"/>
</dbReference>
<dbReference type="RefSeq" id="XP_022343207.1">
    <property type="nucleotide sequence ID" value="XM_022487499.1"/>
</dbReference>
<dbReference type="CDD" id="cd01450">
    <property type="entry name" value="vWFA_subfamily_ECM"/>
    <property type="match status" value="1"/>
</dbReference>
<reference evidence="7" key="1">
    <citation type="submission" date="2025-08" db="UniProtKB">
        <authorList>
            <consortium name="RefSeq"/>
        </authorList>
    </citation>
    <scope>IDENTIFICATION</scope>
    <source>
        <tissue evidence="7">Whole sample</tissue>
    </source>
</reference>
<evidence type="ECO:0000313" key="6">
    <source>
        <dbReference type="Proteomes" id="UP000694844"/>
    </source>
</evidence>
<dbReference type="PRINTS" id="PR00010">
    <property type="entry name" value="EGFBLOOD"/>
</dbReference>
<sequence>MFVLVICGSIILSAIGHEWEHENHLRSMYLPEISENKAKSFLHVRSVGIDAAPDPSYCKEIQYETWCEYHIPYCQEQQENTRESYCTSTSCSPGQFCQLTTPCPAHFRHDCIDIDECDSSPCQNGGTCHNGQNLYNCTCLPGWTGHDCEIDIDECASTPCMYGNDCIQDRINSYICVCSERYEGVQCERDCRPGPADIMFLVDTSLSQSETFNRTVDYMTRLVNQIPIGPDDFQIALVSYTFDPKLVFNFTTHLSNSSLVDALGLIKSERGPTMTSKALLYASQEILNPVNGARLSSNISHYVILLTNGLSTDRSQAISTAQRLSIMDLRFKIFVVGVGEEIAHEELAQLPTNHSLSFSADNDDLLKAMLKDAADRGCTDCNSSSVTDVIILYDTSKDTSPLLGNSLHSLKFIERLADSFDMTHSDIRLAMQTFSNDSQVKFDFHNIPSHDMKAKIYSTTIENTSGNLTTAFSNVKTLFSSTTRGSRQGARKICYFFTNGKWSSSENSAFKQKVNELHDVGISVNVMVSIKDGDSNSEIESALRNAKEISFDPYRVYLIEDDDSSIVVNAAAREARYVECADDIFTSKH</sequence>
<accession>A0A8B8ETF7</accession>
<dbReference type="SMART" id="SM00327">
    <property type="entry name" value="VWA"/>
    <property type="match status" value="2"/>
</dbReference>
<dbReference type="GO" id="GO:0005509">
    <property type="term" value="F:calcium ion binding"/>
    <property type="evidence" value="ECO:0007669"/>
    <property type="project" value="InterPro"/>
</dbReference>
<dbReference type="GeneID" id="111136558"/>
<dbReference type="InterPro" id="IPR002035">
    <property type="entry name" value="VWF_A"/>
</dbReference>
<dbReference type="PROSITE" id="PS01186">
    <property type="entry name" value="EGF_2"/>
    <property type="match status" value="1"/>
</dbReference>
<dbReference type="SUPFAM" id="SSF57196">
    <property type="entry name" value="EGF/Laminin"/>
    <property type="match status" value="2"/>
</dbReference>
<dbReference type="PROSITE" id="PS00010">
    <property type="entry name" value="ASX_HYDROXYL"/>
    <property type="match status" value="1"/>
</dbReference>
<keyword evidence="3" id="KW-0732">Signal</keyword>
<dbReference type="SUPFAM" id="SSF53300">
    <property type="entry name" value="vWA-like"/>
    <property type="match status" value="2"/>
</dbReference>
<dbReference type="AlphaFoldDB" id="A0A8B8ETF7"/>
<feature type="signal peptide" evidence="3">
    <location>
        <begin position="1"/>
        <end position="16"/>
    </location>
</feature>